<dbReference type="InterPro" id="IPR015495">
    <property type="entry name" value="Myb_TF_plants"/>
</dbReference>
<dbReference type="AlphaFoldDB" id="A0AAD4SU45"/>
<dbReference type="Pfam" id="PF00249">
    <property type="entry name" value="Myb_DNA-binding"/>
    <property type="match status" value="2"/>
</dbReference>
<dbReference type="PANTHER" id="PTHR10641">
    <property type="entry name" value="MYB FAMILY TRANSCRIPTION FACTOR"/>
    <property type="match status" value="1"/>
</dbReference>
<evidence type="ECO:0000256" key="2">
    <source>
        <dbReference type="ARBA" id="ARBA00022737"/>
    </source>
</evidence>
<sequence>MGRPPCCDIVGIKKGPWTHEEDLILTSYIKQHGSGNWRSVPTYTGLLRCSKSCRLRWTNYLRPEIKRGKFTEAEEKMIISLQSVLGNKWAAIASYLPQRTDNDIKNYWNTHLKKKLDMFHSVLHPPHHLGSSSSSSDSSTSFQFFKREHNHLIHDSSTLNKFISTVTSTPSSTTYAFSTENVSRLLKGWMKTSPDTLKLKTTQTKEKLLPDGNDNYNNNSGNNKLDDGKILAKKIKIEEICKGDDDRISKEAAAYNFESILTFENISSCWEKNSSLDSTTVHGSTSATLEESQTTTTTTTTTPINDKVDSISESGHQGLVEDDQNQPLFCLLEKWLLDHEATGQVLEEDHRQKSLQYFDQI</sequence>
<protein>
    <submittedName>
        <fullName evidence="8">Uncharacterized protein</fullName>
    </submittedName>
</protein>
<dbReference type="PANTHER" id="PTHR10641:SF1290">
    <property type="entry name" value="MYB-RELATED PROTEIN 306-LIKE"/>
    <property type="match status" value="1"/>
</dbReference>
<keyword evidence="3" id="KW-0238">DNA-binding</keyword>
<evidence type="ECO:0000259" key="7">
    <source>
        <dbReference type="PROSITE" id="PS51294"/>
    </source>
</evidence>
<dbReference type="CDD" id="cd00167">
    <property type="entry name" value="SANT"/>
    <property type="match status" value="2"/>
</dbReference>
<dbReference type="SMART" id="SM00717">
    <property type="entry name" value="SANT"/>
    <property type="match status" value="2"/>
</dbReference>
<dbReference type="SUPFAM" id="SSF46689">
    <property type="entry name" value="Homeodomain-like"/>
    <property type="match status" value="1"/>
</dbReference>
<accession>A0AAD4SU45</accession>
<keyword evidence="4" id="KW-0539">Nucleus</keyword>
<keyword evidence="9" id="KW-1185">Reference proteome</keyword>
<feature type="domain" description="HTH myb-type" evidence="7">
    <location>
        <begin position="9"/>
        <end position="61"/>
    </location>
</feature>
<feature type="domain" description="Myb-like" evidence="6">
    <location>
        <begin position="62"/>
        <end position="112"/>
    </location>
</feature>
<dbReference type="PROSITE" id="PS50090">
    <property type="entry name" value="MYB_LIKE"/>
    <property type="match status" value="2"/>
</dbReference>
<evidence type="ECO:0000313" key="8">
    <source>
        <dbReference type="EMBL" id="KAI3920942.1"/>
    </source>
</evidence>
<comment type="caution">
    <text evidence="8">The sequence shown here is derived from an EMBL/GenBank/DDBJ whole genome shotgun (WGS) entry which is preliminary data.</text>
</comment>
<keyword evidence="2" id="KW-0677">Repeat</keyword>
<dbReference type="InterPro" id="IPR009057">
    <property type="entry name" value="Homeodomain-like_sf"/>
</dbReference>
<dbReference type="GO" id="GO:0005634">
    <property type="term" value="C:nucleus"/>
    <property type="evidence" value="ECO:0007669"/>
    <property type="project" value="UniProtKB-SubCell"/>
</dbReference>
<feature type="domain" description="Myb-like" evidence="6">
    <location>
        <begin position="13"/>
        <end position="61"/>
    </location>
</feature>
<feature type="domain" description="HTH myb-type" evidence="7">
    <location>
        <begin position="62"/>
        <end position="116"/>
    </location>
</feature>
<evidence type="ECO:0000256" key="5">
    <source>
        <dbReference type="SAM" id="MobiDB-lite"/>
    </source>
</evidence>
<dbReference type="Proteomes" id="UP001202328">
    <property type="component" value="Unassembled WGS sequence"/>
</dbReference>
<dbReference type="Gene3D" id="1.10.10.60">
    <property type="entry name" value="Homeodomain-like"/>
    <property type="match status" value="2"/>
</dbReference>
<proteinExistence type="predicted"/>
<reference evidence="8" key="1">
    <citation type="submission" date="2022-04" db="EMBL/GenBank/DDBJ databases">
        <title>A functionally conserved STORR gene fusion in Papaver species that diverged 16.8 million years ago.</title>
        <authorList>
            <person name="Catania T."/>
        </authorList>
    </citation>
    <scope>NUCLEOTIDE SEQUENCE</scope>
    <source>
        <strain evidence="8">S-188037</strain>
    </source>
</reference>
<feature type="region of interest" description="Disordered" evidence="5">
    <location>
        <begin position="280"/>
        <end position="311"/>
    </location>
</feature>
<dbReference type="GO" id="GO:0009733">
    <property type="term" value="P:response to auxin"/>
    <property type="evidence" value="ECO:0007669"/>
    <property type="project" value="TreeGrafter"/>
</dbReference>
<evidence type="ECO:0000259" key="6">
    <source>
        <dbReference type="PROSITE" id="PS50090"/>
    </source>
</evidence>
<dbReference type="InterPro" id="IPR001005">
    <property type="entry name" value="SANT/Myb"/>
</dbReference>
<evidence type="ECO:0000256" key="3">
    <source>
        <dbReference type="ARBA" id="ARBA00023125"/>
    </source>
</evidence>
<dbReference type="InterPro" id="IPR017930">
    <property type="entry name" value="Myb_dom"/>
</dbReference>
<comment type="subcellular location">
    <subcellularLocation>
        <location evidence="1">Nucleus</location>
    </subcellularLocation>
</comment>
<gene>
    <name evidence="8" type="ORF">MKW98_027652</name>
</gene>
<feature type="compositionally biased region" description="Polar residues" evidence="5">
    <location>
        <begin position="280"/>
        <end position="293"/>
    </location>
</feature>
<dbReference type="FunFam" id="1.10.10.60:FF:000001">
    <property type="entry name" value="MYB-related transcription factor"/>
    <property type="match status" value="1"/>
</dbReference>
<evidence type="ECO:0000313" key="9">
    <source>
        <dbReference type="Proteomes" id="UP001202328"/>
    </source>
</evidence>
<evidence type="ECO:0000256" key="1">
    <source>
        <dbReference type="ARBA" id="ARBA00004123"/>
    </source>
</evidence>
<dbReference type="PROSITE" id="PS51294">
    <property type="entry name" value="HTH_MYB"/>
    <property type="match status" value="2"/>
</dbReference>
<evidence type="ECO:0000256" key="4">
    <source>
        <dbReference type="ARBA" id="ARBA00023242"/>
    </source>
</evidence>
<dbReference type="GO" id="GO:0003677">
    <property type="term" value="F:DNA binding"/>
    <property type="evidence" value="ECO:0007669"/>
    <property type="project" value="UniProtKB-KW"/>
</dbReference>
<name>A0AAD4SU45_9MAGN</name>
<dbReference type="EMBL" id="JAJJMB010008779">
    <property type="protein sequence ID" value="KAI3920942.1"/>
    <property type="molecule type" value="Genomic_DNA"/>
</dbReference>
<organism evidence="8 9">
    <name type="scientific">Papaver atlanticum</name>
    <dbReference type="NCBI Taxonomy" id="357466"/>
    <lineage>
        <taxon>Eukaryota</taxon>
        <taxon>Viridiplantae</taxon>
        <taxon>Streptophyta</taxon>
        <taxon>Embryophyta</taxon>
        <taxon>Tracheophyta</taxon>
        <taxon>Spermatophyta</taxon>
        <taxon>Magnoliopsida</taxon>
        <taxon>Ranunculales</taxon>
        <taxon>Papaveraceae</taxon>
        <taxon>Papaveroideae</taxon>
        <taxon>Papaver</taxon>
    </lineage>
</organism>